<name>A0A0D9YLL4_9ORYZ</name>
<feature type="compositionally biased region" description="Low complexity" evidence="1">
    <location>
        <begin position="96"/>
        <end position="110"/>
    </location>
</feature>
<feature type="region of interest" description="Disordered" evidence="1">
    <location>
        <begin position="45"/>
        <end position="69"/>
    </location>
</feature>
<dbReference type="HOGENOM" id="CLU_1549964_0_0_1"/>
<feature type="compositionally biased region" description="Basic and acidic residues" evidence="1">
    <location>
        <begin position="54"/>
        <end position="64"/>
    </location>
</feature>
<evidence type="ECO:0000256" key="1">
    <source>
        <dbReference type="SAM" id="MobiDB-lite"/>
    </source>
</evidence>
<accession>A0A0D9YLL4</accession>
<organism evidence="3">
    <name type="scientific">Oryza glumipatula</name>
    <dbReference type="NCBI Taxonomy" id="40148"/>
    <lineage>
        <taxon>Eukaryota</taxon>
        <taxon>Viridiplantae</taxon>
        <taxon>Streptophyta</taxon>
        <taxon>Embryophyta</taxon>
        <taxon>Tracheophyta</taxon>
        <taxon>Spermatophyta</taxon>
        <taxon>Magnoliopsida</taxon>
        <taxon>Liliopsida</taxon>
        <taxon>Poales</taxon>
        <taxon>Poaceae</taxon>
        <taxon>BOP clade</taxon>
        <taxon>Oryzoideae</taxon>
        <taxon>Oryzeae</taxon>
        <taxon>Oryzinae</taxon>
        <taxon>Oryza</taxon>
    </lineage>
</organism>
<evidence type="ECO:0000256" key="2">
    <source>
        <dbReference type="SAM" id="Phobius"/>
    </source>
</evidence>
<sequence>MWSPLEMVKPMAGGGGGTVVISMTGFLVAFWSSWVHLNRACSHKEAGNSASDDTAIRGRQRDAHSTGAASLKYTQTKLDSKSPATNIISSMRVRSRSTNPGNPNSNPSSSHRTRILTWSANSETTGEAIFLISFTMEALRNEPKGKTWKAKGTWACHLITQSGLLEDSIGASR</sequence>
<keyword evidence="4" id="KW-1185">Reference proteome</keyword>
<dbReference type="EnsemblPlants" id="OGLUM02G01840.1">
    <property type="protein sequence ID" value="OGLUM02G01840.1"/>
    <property type="gene ID" value="OGLUM02G01840"/>
</dbReference>
<keyword evidence="2" id="KW-0812">Transmembrane</keyword>
<dbReference type="AlphaFoldDB" id="A0A0D9YLL4"/>
<reference evidence="3" key="1">
    <citation type="submission" date="2015-04" db="UniProtKB">
        <authorList>
            <consortium name="EnsemblPlants"/>
        </authorList>
    </citation>
    <scope>IDENTIFICATION</scope>
</reference>
<feature type="transmembrane region" description="Helical" evidence="2">
    <location>
        <begin position="12"/>
        <end position="34"/>
    </location>
</feature>
<reference evidence="3" key="2">
    <citation type="submission" date="2018-05" db="EMBL/GenBank/DDBJ databases">
        <title>OgluRS3 (Oryza glumaepatula Reference Sequence Version 3).</title>
        <authorList>
            <person name="Zhang J."/>
            <person name="Kudrna D."/>
            <person name="Lee S."/>
            <person name="Talag J."/>
            <person name="Welchert J."/>
            <person name="Wing R.A."/>
        </authorList>
    </citation>
    <scope>NUCLEOTIDE SEQUENCE [LARGE SCALE GENOMIC DNA]</scope>
</reference>
<feature type="region of interest" description="Disordered" evidence="1">
    <location>
        <begin position="91"/>
        <end position="113"/>
    </location>
</feature>
<dbReference type="Gramene" id="OGLUM02G01840.1">
    <property type="protein sequence ID" value="OGLUM02G01840.1"/>
    <property type="gene ID" value="OGLUM02G01840"/>
</dbReference>
<evidence type="ECO:0000313" key="4">
    <source>
        <dbReference type="Proteomes" id="UP000026961"/>
    </source>
</evidence>
<keyword evidence="2" id="KW-0472">Membrane</keyword>
<dbReference type="Proteomes" id="UP000026961">
    <property type="component" value="Chromosome 2"/>
</dbReference>
<proteinExistence type="predicted"/>
<protein>
    <submittedName>
        <fullName evidence="3">Uncharacterized protein</fullName>
    </submittedName>
</protein>
<evidence type="ECO:0000313" key="3">
    <source>
        <dbReference type="EnsemblPlants" id="OGLUM02G01840.1"/>
    </source>
</evidence>
<keyword evidence="2" id="KW-1133">Transmembrane helix</keyword>